<dbReference type="InterPro" id="IPR041667">
    <property type="entry name" value="Cupin_8"/>
</dbReference>
<feature type="region of interest" description="Disordered" evidence="1">
    <location>
        <begin position="303"/>
        <end position="338"/>
    </location>
</feature>
<dbReference type="Pfam" id="PF13621">
    <property type="entry name" value="Cupin_8"/>
    <property type="match status" value="1"/>
</dbReference>
<feature type="compositionally biased region" description="Basic and acidic residues" evidence="1">
    <location>
        <begin position="320"/>
        <end position="338"/>
    </location>
</feature>
<accession>A0A6C0L6Z5</accession>
<dbReference type="InterPro" id="IPR014710">
    <property type="entry name" value="RmlC-like_jellyroll"/>
</dbReference>
<evidence type="ECO:0000313" key="3">
    <source>
        <dbReference type="EMBL" id="QHU26716.1"/>
    </source>
</evidence>
<protein>
    <recommendedName>
        <fullName evidence="2">Cupin-like domain-containing protein</fullName>
    </recommendedName>
</protein>
<organism evidence="3">
    <name type="scientific">viral metagenome</name>
    <dbReference type="NCBI Taxonomy" id="1070528"/>
    <lineage>
        <taxon>unclassified sequences</taxon>
        <taxon>metagenomes</taxon>
        <taxon>organismal metagenomes</taxon>
    </lineage>
</organism>
<sequence>MTFYLNILLFLIILFLYIHIVHQYKRSEDLEIYEMDYSSNDHLQEVCDIKQPVLFEYRSVNPEFFTKVTYDRVSDNFYANTDIKVKDINDYWETDSAVDYIVLPFQTGTNLMRTDPKSKYFTENNEEFLEEAGLLSLFQSNDSNIKPHFTALSKYDICTASKDTVTPLRYHTGYRQYLCVNTGKVSVKMTPWKSTKYLYQNKDFENYEFRSPVNVWKPQKKYLHEMDKVKFLEFEVLEGHMLFIPPYWWYSIKYTSEEDTLVCGFSYNSIMNCVANLPDIAKYYLQQHNIKKRITKTLELNEQAKEEKDEQEAQEQVAEIDAKVEPEHGAKKITEVPI</sequence>
<feature type="domain" description="Cupin-like" evidence="2">
    <location>
        <begin position="162"/>
        <end position="255"/>
    </location>
</feature>
<evidence type="ECO:0000256" key="1">
    <source>
        <dbReference type="SAM" id="MobiDB-lite"/>
    </source>
</evidence>
<dbReference type="EMBL" id="MN740444">
    <property type="protein sequence ID" value="QHU26716.1"/>
    <property type="molecule type" value="Genomic_DNA"/>
</dbReference>
<dbReference type="AlphaFoldDB" id="A0A6C0L6Z5"/>
<dbReference type="SUPFAM" id="SSF51197">
    <property type="entry name" value="Clavaminate synthase-like"/>
    <property type="match status" value="1"/>
</dbReference>
<dbReference type="Gene3D" id="2.60.120.10">
    <property type="entry name" value="Jelly Rolls"/>
    <property type="match status" value="1"/>
</dbReference>
<name>A0A6C0L6Z5_9ZZZZ</name>
<evidence type="ECO:0000259" key="2">
    <source>
        <dbReference type="Pfam" id="PF13621"/>
    </source>
</evidence>
<proteinExistence type="predicted"/>
<reference evidence="3" key="1">
    <citation type="journal article" date="2020" name="Nature">
        <title>Giant virus diversity and host interactions through global metagenomics.</title>
        <authorList>
            <person name="Schulz F."/>
            <person name="Roux S."/>
            <person name="Paez-Espino D."/>
            <person name="Jungbluth S."/>
            <person name="Walsh D.A."/>
            <person name="Denef V.J."/>
            <person name="McMahon K.D."/>
            <person name="Konstantinidis K.T."/>
            <person name="Eloe-Fadrosh E.A."/>
            <person name="Kyrpides N.C."/>
            <person name="Woyke T."/>
        </authorList>
    </citation>
    <scope>NUCLEOTIDE SEQUENCE</scope>
    <source>
        <strain evidence="3">GVMAG-M-3300027759-42</strain>
    </source>
</reference>